<evidence type="ECO:0000313" key="2">
    <source>
        <dbReference type="Proteomes" id="UP001163324"/>
    </source>
</evidence>
<dbReference type="EMBL" id="CM047947">
    <property type="protein sequence ID" value="KAI9897049.1"/>
    <property type="molecule type" value="Genomic_DNA"/>
</dbReference>
<evidence type="ECO:0000313" key="1">
    <source>
        <dbReference type="EMBL" id="KAI9897049.1"/>
    </source>
</evidence>
<proteinExistence type="predicted"/>
<reference evidence="1" key="1">
    <citation type="submission" date="2022-10" db="EMBL/GenBank/DDBJ databases">
        <title>Complete Genome of Trichothecium roseum strain YXFP-22015, a Plant Pathogen Isolated from Citrus.</title>
        <authorList>
            <person name="Wang Y."/>
            <person name="Zhu L."/>
        </authorList>
    </citation>
    <scope>NUCLEOTIDE SEQUENCE</scope>
    <source>
        <strain evidence="1">YXFP-22015</strain>
    </source>
</reference>
<name>A0ACC0USC5_9HYPO</name>
<gene>
    <name evidence="1" type="ORF">N3K66_008071</name>
</gene>
<dbReference type="Proteomes" id="UP001163324">
    <property type="component" value="Chromosome 8"/>
</dbReference>
<keyword evidence="2" id="KW-1185">Reference proteome</keyword>
<accession>A0ACC0USC5</accession>
<organism evidence="1 2">
    <name type="scientific">Trichothecium roseum</name>
    <dbReference type="NCBI Taxonomy" id="47278"/>
    <lineage>
        <taxon>Eukaryota</taxon>
        <taxon>Fungi</taxon>
        <taxon>Dikarya</taxon>
        <taxon>Ascomycota</taxon>
        <taxon>Pezizomycotina</taxon>
        <taxon>Sordariomycetes</taxon>
        <taxon>Hypocreomycetidae</taxon>
        <taxon>Hypocreales</taxon>
        <taxon>Hypocreales incertae sedis</taxon>
        <taxon>Trichothecium</taxon>
    </lineage>
</organism>
<comment type="caution">
    <text evidence="1">The sequence shown here is derived from an EMBL/GenBank/DDBJ whole genome shotgun (WGS) entry which is preliminary data.</text>
</comment>
<sequence>MSDPDRSVLVLYGSETGNAQDMAEELGRLCQRLHFRNHIDALDAIDLNTLLQYELVIFVISTTGQGDMPHNSLAFWKKLLRKKLSPGCLGDVKYTCFGLGDSTYLKFNWAARKLIRRLDQLGATAFIEGYEADEQFPDGVEGCFANWSERLYQHLLEHYPPPAGLIPVPEDAILPARWSLAPAMDALSKHTNGVASSPTLTDIELPPSRLLPIPDGWNAHLVDSKRTTPETHWQDVRLVSFDVPCRETGQRLMVDPGDCLTIYPKNFPQDVQKLITLMGWEDIADEPLNLSLCASLPRDLHAPSPSTLRDLLLENIDITSIPRRSFLKNMSYYSTNPDHKERLLEFTKTEFLDEYFDYATRSRRTIIEALEEFTSVKLPADRLLDVFPLIRGRDFSIANGGARLAHPSGDPAVTRVELLIAMVRYRTILRKPRQGLCSRYLASLPPGTPLRVGYKPVLSPIHGAQNASRPLVAMATGTGVAPVRALIQERLTHPAPAPTELFFGNRNRAADFFFAEEWTALETAGKLALRTAFSRDQADKVYVQHLIRQEAAELGALIPRQAIFSVCGGSSKMADACKEAVFEPFKEAARNDDEKKERERLLDEVTWWQEIW</sequence>
<protein>
    <submittedName>
        <fullName evidence="1">Uncharacterized protein</fullName>
    </submittedName>
</protein>